<dbReference type="EMBL" id="VJVZ01000011">
    <property type="protein sequence ID" value="TRW22795.1"/>
    <property type="molecule type" value="Genomic_DNA"/>
</dbReference>
<gene>
    <name evidence="3" type="ORF">FMM05_16185</name>
</gene>
<dbReference type="OrthoDB" id="799522at2"/>
<evidence type="ECO:0000313" key="3">
    <source>
        <dbReference type="EMBL" id="TRW22795.1"/>
    </source>
</evidence>
<reference evidence="3 4" key="1">
    <citation type="submission" date="2019-07" db="EMBL/GenBank/DDBJ databases">
        <title>Flavobacterium sp. nov., isolated from glacier ice.</title>
        <authorList>
            <person name="Liu Q."/>
            <person name="Xin Y.-H."/>
        </authorList>
    </citation>
    <scope>NUCLEOTIDE SEQUENCE [LARGE SCALE GENOMIC DNA]</scope>
    <source>
        <strain evidence="3 4">ZT4R6</strain>
    </source>
</reference>
<feature type="signal peptide" evidence="2">
    <location>
        <begin position="1"/>
        <end position="18"/>
    </location>
</feature>
<dbReference type="AlphaFoldDB" id="A0A552UX58"/>
<evidence type="ECO:0000256" key="2">
    <source>
        <dbReference type="SAM" id="SignalP"/>
    </source>
</evidence>
<feature type="chain" id="PRO_5021803694" evidence="2">
    <location>
        <begin position="19"/>
        <end position="172"/>
    </location>
</feature>
<comment type="caution">
    <text evidence="3">The sequence shown here is derived from an EMBL/GenBank/DDBJ whole genome shotgun (WGS) entry which is preliminary data.</text>
</comment>
<keyword evidence="2" id="KW-0732">Signal</keyword>
<dbReference type="Proteomes" id="UP000320643">
    <property type="component" value="Unassembled WGS sequence"/>
</dbReference>
<feature type="region of interest" description="Disordered" evidence="1">
    <location>
        <begin position="134"/>
        <end position="172"/>
    </location>
</feature>
<proteinExistence type="predicted"/>
<dbReference type="RefSeq" id="WP_143374444.1">
    <property type="nucleotide sequence ID" value="NZ_VJVZ01000011.1"/>
</dbReference>
<keyword evidence="4" id="KW-1185">Reference proteome</keyword>
<feature type="compositionally biased region" description="Gly residues" evidence="1">
    <location>
        <begin position="148"/>
        <end position="172"/>
    </location>
</feature>
<evidence type="ECO:0000256" key="1">
    <source>
        <dbReference type="SAM" id="MobiDB-lite"/>
    </source>
</evidence>
<name>A0A552UX58_9FLAO</name>
<protein>
    <submittedName>
        <fullName evidence="3">Uncharacterized protein</fullName>
    </submittedName>
</protein>
<accession>A0A552UX58</accession>
<evidence type="ECO:0000313" key="4">
    <source>
        <dbReference type="Proteomes" id="UP000320643"/>
    </source>
</evidence>
<organism evidence="3 4">
    <name type="scientific">Flavobacterium zepuense</name>
    <dbReference type="NCBI Taxonomy" id="2593302"/>
    <lineage>
        <taxon>Bacteria</taxon>
        <taxon>Pseudomonadati</taxon>
        <taxon>Bacteroidota</taxon>
        <taxon>Flavobacteriia</taxon>
        <taxon>Flavobacteriales</taxon>
        <taxon>Flavobacteriaceae</taxon>
        <taxon>Flavobacterium</taxon>
    </lineage>
</organism>
<feature type="compositionally biased region" description="Low complexity" evidence="1">
    <location>
        <begin position="134"/>
        <end position="147"/>
    </location>
</feature>
<sequence length="172" mass="18736">MKHLLLGLLFFTCAFSQAQVSVNVNIGSPPAWGPAGYTEVRYYYLPDIEVYYDVNTAQYIYINNGNWIRASALPPVYRTYNLYSGYKVVVNDYRGTTPYIYYKTHKVKYPKGYKGKPQKTIGVPPGHAKKSVAVKSGNNVVVKSNGNGNNGSGKKSGGGGNGKGNGNGKGKH</sequence>